<protein>
    <recommendedName>
        <fullName evidence="1">Single-stranded DNA binding protein Ssb-like OB fold domain-containing protein</fullName>
    </recommendedName>
</protein>
<evidence type="ECO:0000313" key="2">
    <source>
        <dbReference type="EMBL" id="KAK4773843.1"/>
    </source>
</evidence>
<sequence length="130" mass="14529">MAESSKTELKKPLIKKISELRPLDSGFTLTVKVVDTKMVAPKGRQARTAESLVGDETGIIVFVARNDQVDAMKEGSTLILRNAKVEMFRGSMRLTVDRWGRIEVTEPANFTVKEDSNLSLIEFEMVNVVE</sequence>
<organism evidence="2 3">
    <name type="scientific">Trapa incisa</name>
    <dbReference type="NCBI Taxonomy" id="236973"/>
    <lineage>
        <taxon>Eukaryota</taxon>
        <taxon>Viridiplantae</taxon>
        <taxon>Streptophyta</taxon>
        <taxon>Embryophyta</taxon>
        <taxon>Tracheophyta</taxon>
        <taxon>Spermatophyta</taxon>
        <taxon>Magnoliopsida</taxon>
        <taxon>eudicotyledons</taxon>
        <taxon>Gunneridae</taxon>
        <taxon>Pentapetalae</taxon>
        <taxon>rosids</taxon>
        <taxon>malvids</taxon>
        <taxon>Myrtales</taxon>
        <taxon>Lythraceae</taxon>
        <taxon>Trapa</taxon>
    </lineage>
</organism>
<evidence type="ECO:0000313" key="3">
    <source>
        <dbReference type="Proteomes" id="UP001345219"/>
    </source>
</evidence>
<dbReference type="Gene3D" id="2.40.50.140">
    <property type="entry name" value="Nucleic acid-binding proteins"/>
    <property type="match status" value="1"/>
</dbReference>
<name>A0AAN7L0J0_9MYRT</name>
<dbReference type="PANTHER" id="PTHR31472">
    <property type="entry name" value="OS05G0244600 PROTEIN"/>
    <property type="match status" value="1"/>
</dbReference>
<proteinExistence type="predicted"/>
<dbReference type="InterPro" id="IPR048970">
    <property type="entry name" value="OB_Ssb-like"/>
</dbReference>
<keyword evidence="3" id="KW-1185">Reference proteome</keyword>
<dbReference type="AlphaFoldDB" id="A0AAN7L0J0"/>
<comment type="caution">
    <text evidence="2">The sequence shown here is derived from an EMBL/GenBank/DDBJ whole genome shotgun (WGS) entry which is preliminary data.</text>
</comment>
<dbReference type="PANTHER" id="PTHR31472:SF40">
    <property type="entry name" value="NUCLEIC ACID-BINDING, OB-FOLD-LIKE PROTEIN"/>
    <property type="match status" value="1"/>
</dbReference>
<dbReference type="Pfam" id="PF21473">
    <property type="entry name" value="OB_Ssb-like"/>
    <property type="match status" value="1"/>
</dbReference>
<dbReference type="InterPro" id="IPR012340">
    <property type="entry name" value="NA-bd_OB-fold"/>
</dbReference>
<dbReference type="Proteomes" id="UP001345219">
    <property type="component" value="Chromosome 22"/>
</dbReference>
<feature type="domain" description="Single-stranded DNA binding protein Ssb-like OB fold" evidence="1">
    <location>
        <begin position="20"/>
        <end position="104"/>
    </location>
</feature>
<dbReference type="CDD" id="cd04491">
    <property type="entry name" value="SoSSB_OBF"/>
    <property type="match status" value="1"/>
</dbReference>
<evidence type="ECO:0000259" key="1">
    <source>
        <dbReference type="Pfam" id="PF21473"/>
    </source>
</evidence>
<accession>A0AAN7L0J0</accession>
<gene>
    <name evidence="2" type="ORF">SAY87_028862</name>
</gene>
<dbReference type="SUPFAM" id="SSF50249">
    <property type="entry name" value="Nucleic acid-binding proteins"/>
    <property type="match status" value="1"/>
</dbReference>
<reference evidence="2 3" key="1">
    <citation type="journal article" date="2023" name="Hortic Res">
        <title>Pangenome of water caltrop reveals structural variations and asymmetric subgenome divergence after allopolyploidization.</title>
        <authorList>
            <person name="Zhang X."/>
            <person name="Chen Y."/>
            <person name="Wang L."/>
            <person name="Yuan Y."/>
            <person name="Fang M."/>
            <person name="Shi L."/>
            <person name="Lu R."/>
            <person name="Comes H.P."/>
            <person name="Ma Y."/>
            <person name="Chen Y."/>
            <person name="Huang G."/>
            <person name="Zhou Y."/>
            <person name="Zheng Z."/>
            <person name="Qiu Y."/>
        </authorList>
    </citation>
    <scope>NUCLEOTIDE SEQUENCE [LARGE SCALE GENOMIC DNA]</scope>
    <source>
        <tissue evidence="2">Roots</tissue>
    </source>
</reference>
<dbReference type="EMBL" id="JAXIOK010000004">
    <property type="protein sequence ID" value="KAK4773843.1"/>
    <property type="molecule type" value="Genomic_DNA"/>
</dbReference>